<feature type="compositionally biased region" description="Basic residues" evidence="1">
    <location>
        <begin position="211"/>
        <end position="235"/>
    </location>
</feature>
<dbReference type="EMBL" id="AMYB01000010">
    <property type="protein sequence ID" value="OAC98471.1"/>
    <property type="molecule type" value="Genomic_DNA"/>
</dbReference>
<feature type="compositionally biased region" description="Basic residues" evidence="1">
    <location>
        <begin position="157"/>
        <end position="189"/>
    </location>
</feature>
<dbReference type="OrthoDB" id="2287535at2759"/>
<reference evidence="2 3" key="1">
    <citation type="submission" date="2015-06" db="EMBL/GenBank/DDBJ databases">
        <title>Expansion of signal transduction pathways in fungi by whole-genome duplication.</title>
        <authorList>
            <consortium name="DOE Joint Genome Institute"/>
            <person name="Corrochano L.M."/>
            <person name="Kuo A."/>
            <person name="Marcet-Houben M."/>
            <person name="Polaino S."/>
            <person name="Salamov A."/>
            <person name="Villalobos J.M."/>
            <person name="Alvarez M.I."/>
            <person name="Avalos J."/>
            <person name="Benito E.P."/>
            <person name="Benoit I."/>
            <person name="Burger G."/>
            <person name="Camino L.P."/>
            <person name="Canovas D."/>
            <person name="Cerda-Olmedo E."/>
            <person name="Cheng J.-F."/>
            <person name="Dominguez A."/>
            <person name="Elias M."/>
            <person name="Eslava A.P."/>
            <person name="Glaser F."/>
            <person name="Grimwood J."/>
            <person name="Gutierrez G."/>
            <person name="Heitman J."/>
            <person name="Henrissat B."/>
            <person name="Iturriaga E.A."/>
            <person name="Lang B.F."/>
            <person name="Lavin J.L."/>
            <person name="Lee S."/>
            <person name="Li W."/>
            <person name="Lindquist E."/>
            <person name="Lopez-Garcia S."/>
            <person name="Luque E.M."/>
            <person name="Marcos A.T."/>
            <person name="Martin J."/>
            <person name="Mccluskey K."/>
            <person name="Medina H.R."/>
            <person name="Miralles-Duran A."/>
            <person name="Miyazaki A."/>
            <person name="Munoz-Torres E."/>
            <person name="Oguiza J.A."/>
            <person name="Ohm R."/>
            <person name="Olmedo M."/>
            <person name="Orejas M."/>
            <person name="Ortiz-Castellanos L."/>
            <person name="Pisabarro A.G."/>
            <person name="Rodriguez-Romero J."/>
            <person name="Ruiz-Herrera J."/>
            <person name="Ruiz-Vazquez R."/>
            <person name="Sanz C."/>
            <person name="Schackwitz W."/>
            <person name="Schmutz J."/>
            <person name="Shahriari M."/>
            <person name="Shelest E."/>
            <person name="Silva-Franco F."/>
            <person name="Soanes D."/>
            <person name="Syed K."/>
            <person name="Tagua V.G."/>
            <person name="Talbot N.J."/>
            <person name="Thon M."/>
            <person name="De Vries R.P."/>
            <person name="Wiebenga A."/>
            <person name="Yadav J.S."/>
            <person name="Braun E.L."/>
            <person name="Baker S."/>
            <person name="Garre V."/>
            <person name="Horwitz B."/>
            <person name="Torres-Martinez S."/>
            <person name="Idnurm A."/>
            <person name="Herrera-Estrella A."/>
            <person name="Gabaldon T."/>
            <person name="Grigoriev I.V."/>
        </authorList>
    </citation>
    <scope>NUCLEOTIDE SEQUENCE [LARGE SCALE GENOMIC DNA]</scope>
    <source>
        <strain evidence="2 3">CBS 277.49</strain>
    </source>
</reference>
<feature type="region of interest" description="Disordered" evidence="1">
    <location>
        <begin position="133"/>
        <end position="246"/>
    </location>
</feature>
<keyword evidence="3" id="KW-1185">Reference proteome</keyword>
<organism evidence="2 3">
    <name type="scientific">Mucor lusitanicus CBS 277.49</name>
    <dbReference type="NCBI Taxonomy" id="747725"/>
    <lineage>
        <taxon>Eukaryota</taxon>
        <taxon>Fungi</taxon>
        <taxon>Fungi incertae sedis</taxon>
        <taxon>Mucoromycota</taxon>
        <taxon>Mucoromycotina</taxon>
        <taxon>Mucoromycetes</taxon>
        <taxon>Mucorales</taxon>
        <taxon>Mucorineae</taxon>
        <taxon>Mucoraceae</taxon>
        <taxon>Mucor</taxon>
    </lineage>
</organism>
<dbReference type="AlphaFoldDB" id="A0A168H7X9"/>
<evidence type="ECO:0000256" key="1">
    <source>
        <dbReference type="SAM" id="MobiDB-lite"/>
    </source>
</evidence>
<feature type="region of interest" description="Disordered" evidence="1">
    <location>
        <begin position="1"/>
        <end position="21"/>
    </location>
</feature>
<gene>
    <name evidence="2" type="ORF">MUCCIDRAFT_115381</name>
</gene>
<protein>
    <submittedName>
        <fullName evidence="2">Uncharacterized protein</fullName>
    </submittedName>
</protein>
<accession>A0A168H7X9</accession>
<feature type="compositionally biased region" description="Low complexity" evidence="1">
    <location>
        <begin position="197"/>
        <end position="210"/>
    </location>
</feature>
<dbReference type="Proteomes" id="UP000077051">
    <property type="component" value="Unassembled WGS sequence"/>
</dbReference>
<evidence type="ECO:0000313" key="3">
    <source>
        <dbReference type="Proteomes" id="UP000077051"/>
    </source>
</evidence>
<dbReference type="VEuPathDB" id="FungiDB:MUCCIDRAFT_115381"/>
<name>A0A168H7X9_MUCCL</name>
<comment type="caution">
    <text evidence="2">The sequence shown here is derived from an EMBL/GenBank/DDBJ whole genome shotgun (WGS) entry which is preliminary data.</text>
</comment>
<evidence type="ECO:0000313" key="2">
    <source>
        <dbReference type="EMBL" id="OAC98471.1"/>
    </source>
</evidence>
<sequence>MEYTSSSQSSISSLSRKEEVSHFEFNVTSPVLESKKNKKKKIGKLVDQVKKLKKQAPKIHNEDMGYHSNTDHVSIFDAKATTDTVANATGTEFFVSEAPTYKSNCSENHQHHKFLSKIKKYHSSHLHLITSMIQSDDGEEEDEDELEEAPEEDVKIRHQHLHQHPHHQRKHYLKMTRPNKKYFKRKKKPKDQASIYSFSSMSSSTTTTTSSHKRKRLHINLTNKRRRQQHRKKAPLAKAEAALDEQERRSSLIQIRHQMMDFKIPADWTCISSKVNKNPTTTNL</sequence>
<feature type="compositionally biased region" description="Low complexity" evidence="1">
    <location>
        <begin position="1"/>
        <end position="14"/>
    </location>
</feature>
<feature type="compositionally biased region" description="Acidic residues" evidence="1">
    <location>
        <begin position="136"/>
        <end position="151"/>
    </location>
</feature>
<proteinExistence type="predicted"/>